<keyword evidence="3" id="KW-0131">Cell cycle</keyword>
<feature type="region of interest" description="Disordered" evidence="4">
    <location>
        <begin position="963"/>
        <end position="1037"/>
    </location>
</feature>
<feature type="region of interest" description="Disordered" evidence="4">
    <location>
        <begin position="1093"/>
        <end position="1148"/>
    </location>
</feature>
<dbReference type="GO" id="GO:0031298">
    <property type="term" value="C:replication fork protection complex"/>
    <property type="evidence" value="ECO:0007669"/>
    <property type="project" value="TreeGrafter"/>
</dbReference>
<sequence>MELEGLSVVCAGLGCASEDTNGRRNGYIKSDNCLENLKDLQRFLRRDHPQTRDVFKQLGKWNTMSQDLIPIIEHYRDEPETIINTVKVVVFLTMPIDPSSDDVSLQMEYLWSFKELFSRNDSIAVIVSLLEEPLERLECGAFTEDDWKVIQLVFTLFRNLLAVQDPSPQQTMGRSTSQFAFLRDAFLEHLFHENVMDLLLALTQHISGLHSFLKQDNLLLLEIYHYIFWGQRPELVASAQQMNSKKDNKLHHSSRVLQSMMEEEEEQRRLSRLRDLPRHSLFCGTFVRLAPDGSKRIVKRNPFVTPAESILKTHQIKRGPVKRIACDTVIPLSSKESVLRLLQNFAEQFLDASYNVLMQSVREDIRREHQAIQNSDIIVFFEVAHFFTAYQRCRIANRKGKSDNAEFDKYDEKGNNDTLFRGLICGPLASTMNEAMFNMVISKWHYSFEALKETKDLKTLTTAGALIKEMIHMLDLVLKISCNGLKETEQEARTARILLYKVFYDHTEKGITHFLLTLIKSFDIHKQPRSHLTDLVEMTHIVLRLMEAVKEADGTLRVLKKSRKGRKKKKMVGDQQEHVPVQSSDNGVLTNARGDASERLSDPNEQIAVETEKFNEEGSNTEVHKDNVEEDMRVSKSDDDGRVQHKSSLENLDECEEEIEFLEKNIENEAMNLLDDGESNSEDDDQGRRVEADFDIPKFISSFADNTIVRNYCWLLIFYKSNSAATNHYIIRMLQRICDDCMLAPMLYQLSLFSMFYEILSDQRTLQSEEYKNIVQFLTKLLREFFKKLKDHPFLFVEILFWKTRRECNSISTDRLLSEMNKWKNKGDDSMQKNTADTLGDDEADGINKSQITEGPYKKNVADALGDDEADIPLGEFDKHEKEILTKEKIRRSPKKRKGSIFSEEQEAQIIELFEKYKENRRCSFMIAEVLDPNGKYSAAQVSRKLKQLGLKIASGKRKSGIDKFLNDENDETEEDIQDTPSSAEVTGKTSRKRLFLVSEDESDNETQQNDSMKAPEKQKSPIKGKNEKSPKKKKRFVFSEKEEGLIMELYEQHKEIRNCSQLIAESLDLPVAQVNLKLKLLGLKATSRKTKTRVKRSSTEGDETAVGLQDEDDLNEAPLKTKLKTSDKKKSLIKDRNVKSPKKRKSYVFSEEQEGLMKELFEQNRENRQCSHLIAEALGLSVAQVNRKLKLLGLKVTLKKQKSEIVEQASVKFADNTAGVGDEDDSDHEPLMSILSKSQKIRQQKRNVTEALDAYLKKSGIVEHHSDKDDKIASGRKDEGDSDDEPLTSRLKRSQNSRQQTRKVTEALDTSLKKSEIVEHYTHMDDKIASGRAGEDESDDEPLTSGLKRSQNIKLQKRKVPEVCNEPVKKSGITEYCWEKDEETVPVVGVEDDSDDELLVSKLVRSPNMRVPKGKMAEAYDKPVKNFKTASREAAEDYTENETLLTHLLKKTGRTLERSKDRNLENRKPTDKLPDNEVTKDLQPMGTLKKCLSNESGKAGGVKVADQSLVDLSDNLKESLLRSKDYNSIFNKKVFAKMLDDSNLLEENMEEDNVEENLSEGKHTDSLVNEESVTELLEDTTLLEDDLLEDILEETSSQGKDNDSLFNLEAGTKMLEDTNLLEDDMEEDGLEEKLSKSKDNDSPVDGEADLEMLEDRSLS</sequence>
<dbReference type="PANTHER" id="PTHR22940:SF4">
    <property type="entry name" value="PROTEIN TIMELESS HOMOLOG"/>
    <property type="match status" value="1"/>
</dbReference>
<keyword evidence="2" id="KW-0539">Nucleus</keyword>
<comment type="subcellular location">
    <subcellularLocation>
        <location evidence="1">Nucleus</location>
    </subcellularLocation>
</comment>
<feature type="compositionally biased region" description="Basic and acidic residues" evidence="4">
    <location>
        <begin position="1267"/>
        <end position="1280"/>
    </location>
</feature>
<evidence type="ECO:0000256" key="4">
    <source>
        <dbReference type="SAM" id="MobiDB-lite"/>
    </source>
</evidence>
<feature type="region of interest" description="Disordered" evidence="4">
    <location>
        <begin position="827"/>
        <end position="853"/>
    </location>
</feature>
<feature type="compositionally biased region" description="Acidic residues" evidence="4">
    <location>
        <begin position="1620"/>
        <end position="1631"/>
    </location>
</feature>
<evidence type="ECO:0000259" key="5">
    <source>
        <dbReference type="Pfam" id="PF04821"/>
    </source>
</evidence>
<dbReference type="InterPro" id="IPR006906">
    <property type="entry name" value="Timeless_N"/>
</dbReference>
<accession>A0AA38KJT8</accession>
<feature type="region of interest" description="Disordered" evidence="4">
    <location>
        <begin position="1450"/>
        <end position="1500"/>
    </location>
</feature>
<keyword evidence="7" id="KW-1185">Reference proteome</keyword>
<dbReference type="EMBL" id="JAHRHJ020000007">
    <property type="protein sequence ID" value="KAH9307878.1"/>
    <property type="molecule type" value="Genomic_DNA"/>
</dbReference>
<feature type="compositionally biased region" description="Polar residues" evidence="4">
    <location>
        <begin position="979"/>
        <end position="989"/>
    </location>
</feature>
<evidence type="ECO:0000313" key="7">
    <source>
        <dbReference type="Proteomes" id="UP000824469"/>
    </source>
</evidence>
<evidence type="ECO:0000313" key="6">
    <source>
        <dbReference type="EMBL" id="KAH9307878.1"/>
    </source>
</evidence>
<dbReference type="GO" id="GO:0000076">
    <property type="term" value="P:DNA replication checkpoint signaling"/>
    <property type="evidence" value="ECO:0007669"/>
    <property type="project" value="TreeGrafter"/>
</dbReference>
<comment type="caution">
    <text evidence="6">The sequence shown here is derived from an EMBL/GenBank/DDBJ whole genome shotgun (WGS) entry which is preliminary data.</text>
</comment>
<feature type="compositionally biased region" description="Basic and acidic residues" evidence="4">
    <location>
        <begin position="1324"/>
        <end position="1336"/>
    </location>
</feature>
<feature type="region of interest" description="Disordered" evidence="4">
    <location>
        <begin position="1267"/>
        <end position="1310"/>
    </location>
</feature>
<reference evidence="6 7" key="1">
    <citation type="journal article" date="2021" name="Nat. Plants">
        <title>The Taxus genome provides insights into paclitaxel biosynthesis.</title>
        <authorList>
            <person name="Xiong X."/>
            <person name="Gou J."/>
            <person name="Liao Q."/>
            <person name="Li Y."/>
            <person name="Zhou Q."/>
            <person name="Bi G."/>
            <person name="Li C."/>
            <person name="Du R."/>
            <person name="Wang X."/>
            <person name="Sun T."/>
            <person name="Guo L."/>
            <person name="Liang H."/>
            <person name="Lu P."/>
            <person name="Wu Y."/>
            <person name="Zhang Z."/>
            <person name="Ro D.K."/>
            <person name="Shang Y."/>
            <person name="Huang S."/>
            <person name="Yan J."/>
        </authorList>
    </citation>
    <scope>NUCLEOTIDE SEQUENCE [LARGE SCALE GENOMIC DNA]</scope>
    <source>
        <strain evidence="6">Ta-2019</strain>
    </source>
</reference>
<feature type="region of interest" description="Disordered" evidence="4">
    <location>
        <begin position="1550"/>
        <end position="1571"/>
    </location>
</feature>
<dbReference type="Proteomes" id="UP000824469">
    <property type="component" value="Unassembled WGS sequence"/>
</dbReference>
<feature type="region of interest" description="Disordered" evidence="4">
    <location>
        <begin position="562"/>
        <end position="649"/>
    </location>
</feature>
<organism evidence="6 7">
    <name type="scientific">Taxus chinensis</name>
    <name type="common">Chinese yew</name>
    <name type="synonym">Taxus wallichiana var. chinensis</name>
    <dbReference type="NCBI Taxonomy" id="29808"/>
    <lineage>
        <taxon>Eukaryota</taxon>
        <taxon>Viridiplantae</taxon>
        <taxon>Streptophyta</taxon>
        <taxon>Embryophyta</taxon>
        <taxon>Tracheophyta</taxon>
        <taxon>Spermatophyta</taxon>
        <taxon>Pinopsida</taxon>
        <taxon>Pinidae</taxon>
        <taxon>Conifers II</taxon>
        <taxon>Cupressales</taxon>
        <taxon>Taxaceae</taxon>
        <taxon>Taxus</taxon>
    </lineage>
</organism>
<proteinExistence type="predicted"/>
<evidence type="ECO:0000256" key="1">
    <source>
        <dbReference type="ARBA" id="ARBA00004123"/>
    </source>
</evidence>
<feature type="compositionally biased region" description="Basic and acidic residues" evidence="4">
    <location>
        <begin position="1632"/>
        <end position="1642"/>
    </location>
</feature>
<dbReference type="GO" id="GO:0043111">
    <property type="term" value="P:replication fork arrest"/>
    <property type="evidence" value="ECO:0007669"/>
    <property type="project" value="TreeGrafter"/>
</dbReference>
<dbReference type="GO" id="GO:0006281">
    <property type="term" value="P:DNA repair"/>
    <property type="evidence" value="ECO:0007669"/>
    <property type="project" value="TreeGrafter"/>
</dbReference>
<feature type="domain" description="Timeless N-terminal" evidence="5">
    <location>
        <begin position="27"/>
        <end position="287"/>
    </location>
</feature>
<dbReference type="Pfam" id="PF04821">
    <property type="entry name" value="TIMELESS"/>
    <property type="match status" value="1"/>
</dbReference>
<dbReference type="PANTHER" id="PTHR22940">
    <property type="entry name" value="TIMEOUT/TIMELESS-2"/>
    <property type="match status" value="1"/>
</dbReference>
<gene>
    <name evidence="6" type="ORF">KI387_035789</name>
</gene>
<dbReference type="InterPro" id="IPR044998">
    <property type="entry name" value="Timeless"/>
</dbReference>
<feature type="region of interest" description="Disordered" evidence="4">
    <location>
        <begin position="1324"/>
        <end position="1353"/>
    </location>
</feature>
<feature type="compositionally biased region" description="Basic and acidic residues" evidence="4">
    <location>
        <begin position="610"/>
        <end position="643"/>
    </location>
</feature>
<protein>
    <recommendedName>
        <fullName evidence="5">Timeless N-terminal domain-containing protein</fullName>
    </recommendedName>
</protein>
<feature type="compositionally biased region" description="Acidic residues" evidence="4">
    <location>
        <begin position="1550"/>
        <end position="1559"/>
    </location>
</feature>
<feature type="region of interest" description="Disordered" evidence="4">
    <location>
        <begin position="1618"/>
        <end position="1660"/>
    </location>
</feature>
<evidence type="ECO:0000256" key="3">
    <source>
        <dbReference type="ARBA" id="ARBA00023306"/>
    </source>
</evidence>
<feature type="compositionally biased region" description="Acidic residues" evidence="4">
    <location>
        <begin position="968"/>
        <end position="978"/>
    </location>
</feature>
<evidence type="ECO:0000256" key="2">
    <source>
        <dbReference type="ARBA" id="ARBA00023242"/>
    </source>
</evidence>
<feature type="compositionally biased region" description="Basic and acidic residues" evidence="4">
    <location>
        <begin position="1125"/>
        <end position="1139"/>
    </location>
</feature>
<feature type="non-terminal residue" evidence="6">
    <location>
        <position position="1660"/>
    </location>
</feature>
<name>A0AA38KJT8_TAXCH</name>
<feature type="compositionally biased region" description="Basic and acidic residues" evidence="4">
    <location>
        <begin position="1455"/>
        <end position="1481"/>
    </location>
</feature>
<feature type="compositionally biased region" description="Basic and acidic residues" evidence="4">
    <location>
        <begin position="1014"/>
        <end position="1030"/>
    </location>
</feature>
<dbReference type="GO" id="GO:0003677">
    <property type="term" value="F:DNA binding"/>
    <property type="evidence" value="ECO:0007669"/>
    <property type="project" value="TreeGrafter"/>
</dbReference>
<feature type="compositionally biased region" description="Acidic residues" evidence="4">
    <location>
        <begin position="1643"/>
        <end position="1653"/>
    </location>
</feature>